<proteinExistence type="predicted"/>
<gene>
    <name evidence="1" type="ORF">LCGC14_0145180</name>
</gene>
<dbReference type="EMBL" id="LAZR01000051">
    <property type="protein sequence ID" value="KKN98426.1"/>
    <property type="molecule type" value="Genomic_DNA"/>
</dbReference>
<name>A0A0F9XH84_9ZZZZ</name>
<dbReference type="AlphaFoldDB" id="A0A0F9XH84"/>
<accession>A0A0F9XH84</accession>
<reference evidence="1" key="1">
    <citation type="journal article" date="2015" name="Nature">
        <title>Complex archaea that bridge the gap between prokaryotes and eukaryotes.</title>
        <authorList>
            <person name="Spang A."/>
            <person name="Saw J.H."/>
            <person name="Jorgensen S.L."/>
            <person name="Zaremba-Niedzwiedzka K."/>
            <person name="Martijn J."/>
            <person name="Lind A.E."/>
            <person name="van Eijk R."/>
            <person name="Schleper C."/>
            <person name="Guy L."/>
            <person name="Ettema T.J."/>
        </authorList>
    </citation>
    <scope>NUCLEOTIDE SEQUENCE</scope>
</reference>
<evidence type="ECO:0000313" key="1">
    <source>
        <dbReference type="EMBL" id="KKN98426.1"/>
    </source>
</evidence>
<protein>
    <submittedName>
        <fullName evidence="1">Uncharacterized protein</fullName>
    </submittedName>
</protein>
<comment type="caution">
    <text evidence="1">The sequence shown here is derived from an EMBL/GenBank/DDBJ whole genome shotgun (WGS) entry which is preliminary data.</text>
</comment>
<sequence length="69" mass="7778">MAEAAKSSHKFKFRGIEFGKLRNNALFSHDNVMYKKLKVAVDCIGTGVDSTGNKMYFGDLFMVQMAIRL</sequence>
<organism evidence="1">
    <name type="scientific">marine sediment metagenome</name>
    <dbReference type="NCBI Taxonomy" id="412755"/>
    <lineage>
        <taxon>unclassified sequences</taxon>
        <taxon>metagenomes</taxon>
        <taxon>ecological metagenomes</taxon>
    </lineage>
</organism>